<name>A0A6A6IMU9_9PLEO</name>
<dbReference type="OrthoDB" id="3801532at2759"/>
<reference evidence="3" key="1">
    <citation type="journal article" date="2020" name="Stud. Mycol.">
        <title>101 Dothideomycetes genomes: a test case for predicting lifestyles and emergence of pathogens.</title>
        <authorList>
            <person name="Haridas S."/>
            <person name="Albert R."/>
            <person name="Binder M."/>
            <person name="Bloem J."/>
            <person name="Labutti K."/>
            <person name="Salamov A."/>
            <person name="Andreopoulos B."/>
            <person name="Baker S."/>
            <person name="Barry K."/>
            <person name="Bills G."/>
            <person name="Bluhm B."/>
            <person name="Cannon C."/>
            <person name="Castanera R."/>
            <person name="Culley D."/>
            <person name="Daum C."/>
            <person name="Ezra D."/>
            <person name="Gonzalez J."/>
            <person name="Henrissat B."/>
            <person name="Kuo A."/>
            <person name="Liang C."/>
            <person name="Lipzen A."/>
            <person name="Lutzoni F."/>
            <person name="Magnuson J."/>
            <person name="Mondo S."/>
            <person name="Nolan M."/>
            <person name="Ohm R."/>
            <person name="Pangilinan J."/>
            <person name="Park H.-J."/>
            <person name="Ramirez L."/>
            <person name="Alfaro M."/>
            <person name="Sun H."/>
            <person name="Tritt A."/>
            <person name="Yoshinaga Y."/>
            <person name="Zwiers L.-H."/>
            <person name="Turgeon B."/>
            <person name="Goodwin S."/>
            <person name="Spatafora J."/>
            <person name="Crous P."/>
            <person name="Grigoriev I."/>
        </authorList>
    </citation>
    <scope>NUCLEOTIDE SEQUENCE</scope>
    <source>
        <strain evidence="3">CBS 122368</strain>
    </source>
</reference>
<proteinExistence type="predicted"/>
<dbReference type="RefSeq" id="XP_033686899.1">
    <property type="nucleotide sequence ID" value="XM_033821084.1"/>
</dbReference>
<keyword evidence="1" id="KW-0472">Membrane</keyword>
<keyword evidence="1" id="KW-0812">Transmembrane</keyword>
<dbReference type="Proteomes" id="UP000800094">
    <property type="component" value="Unassembled WGS sequence"/>
</dbReference>
<dbReference type="GeneID" id="54574414"/>
<dbReference type="PANTHER" id="PTHR38790">
    <property type="entry name" value="2EXR DOMAIN-CONTAINING PROTEIN-RELATED"/>
    <property type="match status" value="1"/>
</dbReference>
<feature type="transmembrane region" description="Helical" evidence="1">
    <location>
        <begin position="20"/>
        <end position="40"/>
    </location>
</feature>
<evidence type="ECO:0000313" key="3">
    <source>
        <dbReference type="EMBL" id="KAF2251895.1"/>
    </source>
</evidence>
<dbReference type="EMBL" id="ML987192">
    <property type="protein sequence ID" value="KAF2251895.1"/>
    <property type="molecule type" value="Genomic_DNA"/>
</dbReference>
<dbReference type="InterPro" id="IPR056632">
    <property type="entry name" value="DUF7730"/>
</dbReference>
<dbReference type="AlphaFoldDB" id="A0A6A6IMU9"/>
<feature type="domain" description="DUF7730" evidence="2">
    <location>
        <begin position="100"/>
        <end position="231"/>
    </location>
</feature>
<sequence>MAPWRDELQYYNFKHPTFFKYFFILTCPFTCCCVFAYCYIHPPAFYMCGNAARDAQQRKLKKMSAINFEHRGRTVNRRNSLSVGKPTGLCTRLLRKKTSSQLESPLTRLPPELRAMIFELAMIDTGAVYIHTVRKYSAKFDRLRGLASDSEPGHPPDLSDCSPHLRPLDAGTTALLSTCRLFYSEALPILYRRPRFIFNTLGDLIAFSLITPKTHLRLIHSICIDCHIFRISGLTPLRPDPVGSFANVVQAMEGLQTVFLAFNVSTPSRGGFLLPSAMMGEALKFFNAARKETAARCTVHLMLYDGREVRYETVEKGGGVELEGVVLS</sequence>
<accession>A0A6A6IMU9</accession>
<protein>
    <recommendedName>
        <fullName evidence="2">DUF7730 domain-containing protein</fullName>
    </recommendedName>
</protein>
<organism evidence="3 4">
    <name type="scientific">Trematosphaeria pertusa</name>
    <dbReference type="NCBI Taxonomy" id="390896"/>
    <lineage>
        <taxon>Eukaryota</taxon>
        <taxon>Fungi</taxon>
        <taxon>Dikarya</taxon>
        <taxon>Ascomycota</taxon>
        <taxon>Pezizomycotina</taxon>
        <taxon>Dothideomycetes</taxon>
        <taxon>Pleosporomycetidae</taxon>
        <taxon>Pleosporales</taxon>
        <taxon>Massarineae</taxon>
        <taxon>Trematosphaeriaceae</taxon>
        <taxon>Trematosphaeria</taxon>
    </lineage>
</organism>
<dbReference type="Pfam" id="PF24864">
    <property type="entry name" value="DUF7730"/>
    <property type="match status" value="1"/>
</dbReference>
<evidence type="ECO:0000313" key="4">
    <source>
        <dbReference type="Proteomes" id="UP000800094"/>
    </source>
</evidence>
<evidence type="ECO:0000256" key="1">
    <source>
        <dbReference type="SAM" id="Phobius"/>
    </source>
</evidence>
<keyword evidence="1" id="KW-1133">Transmembrane helix</keyword>
<gene>
    <name evidence="3" type="ORF">BU26DRAFT_246628</name>
</gene>
<evidence type="ECO:0000259" key="2">
    <source>
        <dbReference type="Pfam" id="PF24864"/>
    </source>
</evidence>
<keyword evidence="4" id="KW-1185">Reference proteome</keyword>